<accession>A0AAV4Y289</accession>
<evidence type="ECO:0000313" key="2">
    <source>
        <dbReference type="EMBL" id="GIZ01591.1"/>
    </source>
</evidence>
<dbReference type="EMBL" id="BPLR01001320">
    <property type="protein sequence ID" value="GIZ01591.1"/>
    <property type="molecule type" value="Genomic_DNA"/>
</dbReference>
<name>A0AAV4Y289_CAEEX</name>
<keyword evidence="3" id="KW-1185">Reference proteome</keyword>
<dbReference type="AlphaFoldDB" id="A0AAV4Y289"/>
<dbReference type="Proteomes" id="UP001054945">
    <property type="component" value="Unassembled WGS sequence"/>
</dbReference>
<evidence type="ECO:0000313" key="3">
    <source>
        <dbReference type="Proteomes" id="UP001054945"/>
    </source>
</evidence>
<protein>
    <submittedName>
        <fullName evidence="2">Uncharacterized protein</fullName>
    </submittedName>
</protein>
<gene>
    <name evidence="2" type="ORF">CEXT_451181</name>
</gene>
<feature type="region of interest" description="Disordered" evidence="1">
    <location>
        <begin position="14"/>
        <end position="40"/>
    </location>
</feature>
<reference evidence="2 3" key="1">
    <citation type="submission" date="2021-06" db="EMBL/GenBank/DDBJ databases">
        <title>Caerostris extrusa draft genome.</title>
        <authorList>
            <person name="Kono N."/>
            <person name="Arakawa K."/>
        </authorList>
    </citation>
    <scope>NUCLEOTIDE SEQUENCE [LARGE SCALE GENOMIC DNA]</scope>
</reference>
<proteinExistence type="predicted"/>
<sequence length="165" mass="18865">MKAVSKECLSWRNLPPKSRKESQRKPKAAHAHWHSPNETTNLPSVKRKFAFQGDGRVVAVSRPCCFDVFEMCMRSISDCSDKSYDFNQCHIISYWINFTAKFQAIMLSRSTKGYLSQYRYLHLVRCTGLSPYIAPVYGGTLVTYVRASMPPIVLDSSSRVRSVQE</sequence>
<comment type="caution">
    <text evidence="2">The sequence shown here is derived from an EMBL/GenBank/DDBJ whole genome shotgun (WGS) entry which is preliminary data.</text>
</comment>
<organism evidence="2 3">
    <name type="scientific">Caerostris extrusa</name>
    <name type="common">Bark spider</name>
    <name type="synonym">Caerostris bankana</name>
    <dbReference type="NCBI Taxonomy" id="172846"/>
    <lineage>
        <taxon>Eukaryota</taxon>
        <taxon>Metazoa</taxon>
        <taxon>Ecdysozoa</taxon>
        <taxon>Arthropoda</taxon>
        <taxon>Chelicerata</taxon>
        <taxon>Arachnida</taxon>
        <taxon>Araneae</taxon>
        <taxon>Araneomorphae</taxon>
        <taxon>Entelegynae</taxon>
        <taxon>Araneoidea</taxon>
        <taxon>Araneidae</taxon>
        <taxon>Caerostris</taxon>
    </lineage>
</organism>
<evidence type="ECO:0000256" key="1">
    <source>
        <dbReference type="SAM" id="MobiDB-lite"/>
    </source>
</evidence>